<dbReference type="Proteomes" id="UP000624041">
    <property type="component" value="Unassembled WGS sequence"/>
</dbReference>
<dbReference type="EMBL" id="BMOS01000019">
    <property type="protein sequence ID" value="GGN61262.1"/>
    <property type="molecule type" value="Genomic_DNA"/>
</dbReference>
<reference evidence="1" key="1">
    <citation type="journal article" date="2014" name="Int. J. Syst. Evol. Microbiol.">
        <title>Complete genome sequence of Corynebacterium casei LMG S-19264T (=DSM 44701T), isolated from a smear-ripened cheese.</title>
        <authorList>
            <consortium name="US DOE Joint Genome Institute (JGI-PGF)"/>
            <person name="Walter F."/>
            <person name="Albersmeier A."/>
            <person name="Kalinowski J."/>
            <person name="Ruckert C."/>
        </authorList>
    </citation>
    <scope>NUCLEOTIDE SEQUENCE</scope>
    <source>
        <strain evidence="1">JCM 17251</strain>
    </source>
</reference>
<accession>A0A917Y1N0</accession>
<organism evidence="1 2">
    <name type="scientific">Oceanobacillus indicireducens</name>
    <dbReference type="NCBI Taxonomy" id="1004261"/>
    <lineage>
        <taxon>Bacteria</taxon>
        <taxon>Bacillati</taxon>
        <taxon>Bacillota</taxon>
        <taxon>Bacilli</taxon>
        <taxon>Bacillales</taxon>
        <taxon>Bacillaceae</taxon>
        <taxon>Oceanobacillus</taxon>
    </lineage>
</organism>
<dbReference type="RefSeq" id="WP_188858020.1">
    <property type="nucleotide sequence ID" value="NZ_BMOS01000019.1"/>
</dbReference>
<gene>
    <name evidence="1" type="ORF">GCM10007971_26160</name>
</gene>
<evidence type="ECO:0000313" key="1">
    <source>
        <dbReference type="EMBL" id="GGN61262.1"/>
    </source>
</evidence>
<evidence type="ECO:0008006" key="3">
    <source>
        <dbReference type="Google" id="ProtNLM"/>
    </source>
</evidence>
<protein>
    <recommendedName>
        <fullName evidence="3">DUF2922 domain-containing protein</fullName>
    </recommendedName>
</protein>
<comment type="caution">
    <text evidence="1">The sequence shown here is derived from an EMBL/GenBank/DDBJ whole genome shotgun (WGS) entry which is preliminary data.</text>
</comment>
<sequence>MKRLQMQFENQEGKVVTYTLDDPVEPIDHEAVNEAMDTVIAQNAFNSSGGELVAKRGARVVEQITEEIEIY</sequence>
<name>A0A917Y1N0_9BACI</name>
<keyword evidence="2" id="KW-1185">Reference proteome</keyword>
<dbReference type="AlphaFoldDB" id="A0A917Y1N0"/>
<proteinExistence type="predicted"/>
<dbReference type="InterPro" id="IPR021321">
    <property type="entry name" value="DUF2922"/>
</dbReference>
<dbReference type="Pfam" id="PF11148">
    <property type="entry name" value="DUF2922"/>
    <property type="match status" value="1"/>
</dbReference>
<evidence type="ECO:0000313" key="2">
    <source>
        <dbReference type="Proteomes" id="UP000624041"/>
    </source>
</evidence>
<reference evidence="1" key="2">
    <citation type="submission" date="2020-09" db="EMBL/GenBank/DDBJ databases">
        <authorList>
            <person name="Sun Q."/>
            <person name="Ohkuma M."/>
        </authorList>
    </citation>
    <scope>NUCLEOTIDE SEQUENCE</scope>
    <source>
        <strain evidence="1">JCM 17251</strain>
    </source>
</reference>